<keyword evidence="9" id="KW-0675">Receptor</keyword>
<sequence>MINNYLLNRKLRAIHFVWMLSFLFASYNAKGSGFKERSMLSDPDQSVITGTVYDGNDQQPLIGVTVREKGTNNGTATDFDGKYSIRVAKGATLEFSFVGFNSKEVVVGDQGTIDVTLSLNQESLEETVIIAFSGKQKKTNLVTSVTSINPEELKGPTNNLTNMLAGRVPGMISYQRSGEPGADNSDFFIRGLSTFGSGKRNPLILIDGIESTPTDLARLQPDDIDSFSVLKDAAAASVYGARGANGVVLITTKRGKTGKTNFSFRTQTRVSSNTKNFNFADNITYMNLANEAALTRDRQAILPYSQTKIDRTAAGDNPLLYPSNNWIDQMVKDYTINESLNISASGGSEKARYYVSGTYNIDNGILDVEPINNFNSNIKLRNYSIRSNLDIKLTGTTDLSLNVYGQFDDYNGPVGGTDRYSPYGRVSGGTYVFNTAVWSNPVAFPAVYPSNLNPIIEHPLFGGAPTEVGGNTLLFNPYAEMVKGYQTSKASTIQAQMQINQDLSFITEGLSFRSMGYIRRYSYYEVSRQYNPFYYSSSLNPVDNSIKLTVLNDGSEGSIGQTGTEYIDLSGSSENINARIYNESQINYNRTFAEKHTVSAMLLNLIYSTENGASGDLQSSLPFRNHGLSGSLSYTYDDKYLTTLSFGYNGSERFAKGNRYGFFPSVGLGWRVSREKFFEPLEDIVTNLKLRATWGQAGNDQIGENRDRFFYLSNVNSNDGNFGARFGQDFDYYRPGVYVSRYPNADIGWEKSEQYNFGLDLELAKALNVTLDIFKQKRTNILQNRSEIGSVVGLTATPQSNYAKLESHGFEVAVDYNKVFNNNWWTQLRGTLTYATNEITQFDELTYPDNLSYLSRIGQHSDQQYGFIAERLFVDQEEVNNSPTQIGDVNGGDIKYRDINGDGQITNLDRVPIGLPTVPEFIYGFGGSVGYKDFDLSFFFQGSARSSFFIDPVRISPFVVEGRYQNGLLKVISDDYWSEDNRNAYAFWPRLSSNLEPNNLQKSTWWLRKGDFLRLKNVEIGYKAPEKLLNSLNIKSLRVYVSALNLAVWSSFDLWDPEMGGNGLGYPIQSVYNLGLQFDF</sequence>
<organism evidence="9 10">
    <name type="scientific">Zunongwangia pacifica</name>
    <dbReference type="NCBI Taxonomy" id="2911062"/>
    <lineage>
        <taxon>Bacteria</taxon>
        <taxon>Pseudomonadati</taxon>
        <taxon>Bacteroidota</taxon>
        <taxon>Flavobacteriia</taxon>
        <taxon>Flavobacteriales</taxon>
        <taxon>Flavobacteriaceae</taxon>
        <taxon>Zunongwangia</taxon>
    </lineage>
</organism>
<evidence type="ECO:0000259" key="8">
    <source>
        <dbReference type="Pfam" id="PF07715"/>
    </source>
</evidence>
<keyword evidence="2 7" id="KW-0813">Transport</keyword>
<evidence type="ECO:0000256" key="4">
    <source>
        <dbReference type="ARBA" id="ARBA00022692"/>
    </source>
</evidence>
<comment type="similarity">
    <text evidence="7">Belongs to the TonB-dependent receptor family.</text>
</comment>
<evidence type="ECO:0000256" key="1">
    <source>
        <dbReference type="ARBA" id="ARBA00004571"/>
    </source>
</evidence>
<keyword evidence="5 7" id="KW-0472">Membrane</keyword>
<evidence type="ECO:0000313" key="9">
    <source>
        <dbReference type="EMBL" id="MCL6218199.1"/>
    </source>
</evidence>
<dbReference type="InterPro" id="IPR008969">
    <property type="entry name" value="CarboxyPept-like_regulatory"/>
</dbReference>
<dbReference type="SUPFAM" id="SSF56935">
    <property type="entry name" value="Porins"/>
    <property type="match status" value="1"/>
</dbReference>
<reference evidence="9" key="1">
    <citation type="submission" date="2022-01" db="EMBL/GenBank/DDBJ databases">
        <title>Genome sequencing of Zunongwangia sp. M21534 genome.</title>
        <authorList>
            <person name="Chen Y."/>
            <person name="Dong C."/>
            <person name="Shao Z."/>
        </authorList>
    </citation>
    <scope>NUCLEOTIDE SEQUENCE</scope>
    <source>
        <strain evidence="9">MCCC M21534</strain>
    </source>
</reference>
<dbReference type="GO" id="GO:0009279">
    <property type="term" value="C:cell outer membrane"/>
    <property type="evidence" value="ECO:0007669"/>
    <property type="project" value="UniProtKB-SubCell"/>
</dbReference>
<dbReference type="RefSeq" id="WP_249601169.1">
    <property type="nucleotide sequence ID" value="NZ_JAKHSK010000009.1"/>
</dbReference>
<dbReference type="SUPFAM" id="SSF49464">
    <property type="entry name" value="Carboxypeptidase regulatory domain-like"/>
    <property type="match status" value="1"/>
</dbReference>
<dbReference type="InterPro" id="IPR023996">
    <property type="entry name" value="TonB-dep_OMP_SusC/RagA"/>
</dbReference>
<dbReference type="InterPro" id="IPR039426">
    <property type="entry name" value="TonB-dep_rcpt-like"/>
</dbReference>
<dbReference type="FunFam" id="2.170.130.10:FF:000003">
    <property type="entry name" value="SusC/RagA family TonB-linked outer membrane protein"/>
    <property type="match status" value="1"/>
</dbReference>
<comment type="subcellular location">
    <subcellularLocation>
        <location evidence="1 7">Cell outer membrane</location>
        <topology evidence="1 7">Multi-pass membrane protein</topology>
    </subcellularLocation>
</comment>
<dbReference type="Proteomes" id="UP001139521">
    <property type="component" value="Unassembled WGS sequence"/>
</dbReference>
<evidence type="ECO:0000256" key="5">
    <source>
        <dbReference type="ARBA" id="ARBA00023136"/>
    </source>
</evidence>
<dbReference type="Gene3D" id="2.170.130.10">
    <property type="entry name" value="TonB-dependent receptor, plug domain"/>
    <property type="match status" value="1"/>
</dbReference>
<gene>
    <name evidence="9" type="ORF">L1967_07815</name>
</gene>
<dbReference type="NCBIfam" id="TIGR04056">
    <property type="entry name" value="OMP_RagA_SusC"/>
    <property type="match status" value="1"/>
</dbReference>
<feature type="domain" description="TonB-dependent receptor plug" evidence="8">
    <location>
        <begin position="139"/>
        <end position="247"/>
    </location>
</feature>
<protein>
    <submittedName>
        <fullName evidence="9">TonB-dependent receptor</fullName>
    </submittedName>
</protein>
<dbReference type="Pfam" id="PF07715">
    <property type="entry name" value="Plug"/>
    <property type="match status" value="1"/>
</dbReference>
<keyword evidence="3 7" id="KW-1134">Transmembrane beta strand</keyword>
<dbReference type="EMBL" id="JAKHSK010000009">
    <property type="protein sequence ID" value="MCL6218199.1"/>
    <property type="molecule type" value="Genomic_DNA"/>
</dbReference>
<dbReference type="InterPro" id="IPR037066">
    <property type="entry name" value="Plug_dom_sf"/>
</dbReference>
<evidence type="ECO:0000256" key="7">
    <source>
        <dbReference type="PROSITE-ProRule" id="PRU01360"/>
    </source>
</evidence>
<accession>A0A9X1ZQM0</accession>
<dbReference type="PROSITE" id="PS52016">
    <property type="entry name" value="TONB_DEPENDENT_REC_3"/>
    <property type="match status" value="1"/>
</dbReference>
<keyword evidence="6 7" id="KW-0998">Cell outer membrane</keyword>
<evidence type="ECO:0000256" key="2">
    <source>
        <dbReference type="ARBA" id="ARBA00022448"/>
    </source>
</evidence>
<dbReference type="NCBIfam" id="TIGR04057">
    <property type="entry name" value="SusC_RagA_signa"/>
    <property type="match status" value="1"/>
</dbReference>
<dbReference type="InterPro" id="IPR023997">
    <property type="entry name" value="TonB-dep_OMP_SusC/RagA_CS"/>
</dbReference>
<dbReference type="AlphaFoldDB" id="A0A9X1ZQM0"/>
<evidence type="ECO:0000313" key="10">
    <source>
        <dbReference type="Proteomes" id="UP001139521"/>
    </source>
</evidence>
<dbReference type="Gene3D" id="2.60.40.1120">
    <property type="entry name" value="Carboxypeptidase-like, regulatory domain"/>
    <property type="match status" value="1"/>
</dbReference>
<proteinExistence type="inferred from homology"/>
<dbReference type="InterPro" id="IPR012910">
    <property type="entry name" value="Plug_dom"/>
</dbReference>
<name>A0A9X1ZQM0_9FLAO</name>
<comment type="caution">
    <text evidence="9">The sequence shown here is derived from an EMBL/GenBank/DDBJ whole genome shotgun (WGS) entry which is preliminary data.</text>
</comment>
<dbReference type="Gene3D" id="2.40.170.20">
    <property type="entry name" value="TonB-dependent receptor, beta-barrel domain"/>
    <property type="match status" value="1"/>
</dbReference>
<keyword evidence="4 7" id="KW-0812">Transmembrane</keyword>
<dbReference type="Pfam" id="PF13715">
    <property type="entry name" value="CarbopepD_reg_2"/>
    <property type="match status" value="1"/>
</dbReference>
<keyword evidence="10" id="KW-1185">Reference proteome</keyword>
<evidence type="ECO:0000256" key="6">
    <source>
        <dbReference type="ARBA" id="ARBA00023237"/>
    </source>
</evidence>
<dbReference type="InterPro" id="IPR036942">
    <property type="entry name" value="Beta-barrel_TonB_sf"/>
</dbReference>
<evidence type="ECO:0000256" key="3">
    <source>
        <dbReference type="ARBA" id="ARBA00022452"/>
    </source>
</evidence>